<name>A0A1X7V278_AMPQE</name>
<organism evidence="2">
    <name type="scientific">Amphimedon queenslandica</name>
    <name type="common">Sponge</name>
    <dbReference type="NCBI Taxonomy" id="400682"/>
    <lineage>
        <taxon>Eukaryota</taxon>
        <taxon>Metazoa</taxon>
        <taxon>Porifera</taxon>
        <taxon>Demospongiae</taxon>
        <taxon>Heteroscleromorpha</taxon>
        <taxon>Haplosclerida</taxon>
        <taxon>Niphatidae</taxon>
        <taxon>Amphimedon</taxon>
    </lineage>
</organism>
<evidence type="ECO:0000256" key="1">
    <source>
        <dbReference type="SAM" id="Phobius"/>
    </source>
</evidence>
<keyword evidence="1" id="KW-0472">Membrane</keyword>
<proteinExistence type="predicted"/>
<protein>
    <submittedName>
        <fullName evidence="2">Uncharacterized protein</fullName>
    </submittedName>
</protein>
<dbReference type="AlphaFoldDB" id="A0A1X7V278"/>
<keyword evidence="1" id="KW-1133">Transmembrane helix</keyword>
<accession>A0A1X7V278</accession>
<feature type="transmembrane region" description="Helical" evidence="1">
    <location>
        <begin position="6"/>
        <end position="24"/>
    </location>
</feature>
<evidence type="ECO:0000313" key="2">
    <source>
        <dbReference type="EnsemblMetazoa" id="Aqu2.1.34066_001"/>
    </source>
</evidence>
<keyword evidence="1" id="KW-0812">Transmembrane</keyword>
<reference evidence="2" key="1">
    <citation type="submission" date="2017-05" db="UniProtKB">
        <authorList>
            <consortium name="EnsemblMetazoa"/>
        </authorList>
    </citation>
    <scope>IDENTIFICATION</scope>
</reference>
<dbReference type="EnsemblMetazoa" id="Aqu2.1.34066_001">
    <property type="protein sequence ID" value="Aqu2.1.34066_001"/>
    <property type="gene ID" value="Aqu2.1.34066"/>
</dbReference>
<dbReference type="InParanoid" id="A0A1X7V278"/>
<sequence>GLLIVIMIMFGVIFVRTTIIYHNYTP</sequence>